<dbReference type="Proteomes" id="UP000652074">
    <property type="component" value="Unassembled WGS sequence"/>
</dbReference>
<proteinExistence type="inferred from homology"/>
<organism evidence="2 3">
    <name type="scientific">Aromatoleum petrolei</name>
    <dbReference type="NCBI Taxonomy" id="76116"/>
    <lineage>
        <taxon>Bacteria</taxon>
        <taxon>Pseudomonadati</taxon>
        <taxon>Pseudomonadota</taxon>
        <taxon>Betaproteobacteria</taxon>
        <taxon>Rhodocyclales</taxon>
        <taxon>Rhodocyclaceae</taxon>
        <taxon>Aromatoleum</taxon>
    </lineage>
</organism>
<gene>
    <name evidence="2" type="ORF">GPA26_23000</name>
</gene>
<keyword evidence="3" id="KW-1185">Reference proteome</keyword>
<dbReference type="SUPFAM" id="SSF160544">
    <property type="entry name" value="EscU C-terminal domain-like"/>
    <property type="match status" value="1"/>
</dbReference>
<evidence type="ECO:0000313" key="3">
    <source>
        <dbReference type="Proteomes" id="UP000652074"/>
    </source>
</evidence>
<comment type="caution">
    <text evidence="2">The sequence shown here is derived from an EMBL/GenBank/DDBJ whole genome shotgun (WGS) entry which is preliminary data.</text>
</comment>
<sequence length="106" mass="11348">MAKPEHDGGPRGEAVALAYSKGDAAPRVVAKGRGLIAREIIERAREAGVFVHESPELVGLLMQVDLDARIPPELYVAVAELLAWIYRVEQTVPGTQARPLAGAARP</sequence>
<evidence type="ECO:0000256" key="1">
    <source>
        <dbReference type="ARBA" id="ARBA00010690"/>
    </source>
</evidence>
<keyword evidence="2" id="KW-0282">Flagellum</keyword>
<dbReference type="PANTHER" id="PTHR30531:SF12">
    <property type="entry name" value="FLAGELLAR BIOSYNTHETIC PROTEIN FLHB"/>
    <property type="match status" value="1"/>
</dbReference>
<name>A0ABX1MTN7_9RHOO</name>
<dbReference type="PANTHER" id="PTHR30531">
    <property type="entry name" value="FLAGELLAR BIOSYNTHETIC PROTEIN FLHB"/>
    <property type="match status" value="1"/>
</dbReference>
<comment type="similarity">
    <text evidence="1">Belongs to the type III secretion exporter family.</text>
</comment>
<dbReference type="EMBL" id="WTVR01000078">
    <property type="protein sequence ID" value="NMF91339.1"/>
    <property type="molecule type" value="Genomic_DNA"/>
</dbReference>
<dbReference type="Pfam" id="PF01312">
    <property type="entry name" value="Bac_export_2"/>
    <property type="match status" value="1"/>
</dbReference>
<dbReference type="InterPro" id="IPR029025">
    <property type="entry name" value="T3SS_substrate_exporter_C"/>
</dbReference>
<keyword evidence="2" id="KW-0969">Cilium</keyword>
<reference evidence="2 3" key="1">
    <citation type="submission" date="2019-12" db="EMBL/GenBank/DDBJ databases">
        <title>Comparative genomics gives insights into the taxonomy of the Azoarcus-Aromatoleum group and reveals separate origins of nif in the plant-associated Azoarcus and non-plant-associated Aromatoleum sub-groups.</title>
        <authorList>
            <person name="Lafos M."/>
            <person name="Maluk M."/>
            <person name="Batista M."/>
            <person name="Junghare M."/>
            <person name="Carmona M."/>
            <person name="Faoro H."/>
            <person name="Cruz L.M."/>
            <person name="Battistoni F."/>
            <person name="De Souza E."/>
            <person name="Pedrosa F."/>
            <person name="Chen W.-M."/>
            <person name="Poole P.S."/>
            <person name="Dixon R.A."/>
            <person name="James E.K."/>
        </authorList>
    </citation>
    <scope>NUCLEOTIDE SEQUENCE [LARGE SCALE GENOMIC DNA]</scope>
    <source>
        <strain evidence="2 3">ToN1</strain>
    </source>
</reference>
<keyword evidence="2" id="KW-0966">Cell projection</keyword>
<protein>
    <submittedName>
        <fullName evidence="2">Flagellar protein</fullName>
    </submittedName>
</protein>
<evidence type="ECO:0000313" key="2">
    <source>
        <dbReference type="EMBL" id="NMF91339.1"/>
    </source>
</evidence>
<dbReference type="RefSeq" id="WP_169208656.1">
    <property type="nucleotide sequence ID" value="NZ_CP059560.1"/>
</dbReference>
<dbReference type="InterPro" id="IPR006135">
    <property type="entry name" value="T3SS_substrate_exporter"/>
</dbReference>
<accession>A0ABX1MTN7</accession>
<dbReference type="Gene3D" id="3.40.1690.10">
    <property type="entry name" value="secretion proteins EscU"/>
    <property type="match status" value="1"/>
</dbReference>